<dbReference type="AlphaFoldDB" id="A0A5Q2FGB1"/>
<name>A0A5Q2FGB1_9ACTN</name>
<sequence>MLMAAGRADALVYGTSNGAAIALELALLHPSLVRRAVLHEMPLMSVLADPGPVAELVSGVIGSGMATGGPRGGLEAFLGFAFGDDVVAAWEPGLRDRMLDNADMVFGVELPAFQAYRPDESALAAKAVPIDVVVGADEQAPFFREAAEWLATQLHTSVLDWPGAHGPQFTGPDALADAIVSLDR</sequence>
<gene>
    <name evidence="1" type="ORF">Rai3103_13970</name>
</gene>
<proteinExistence type="predicted"/>
<reference evidence="1 2" key="1">
    <citation type="submission" date="2019-10" db="EMBL/GenBank/DDBJ databases">
        <title>Genomic analysis of Raineyella sp. CBA3103.</title>
        <authorList>
            <person name="Roh S.W."/>
        </authorList>
    </citation>
    <scope>NUCLEOTIDE SEQUENCE [LARGE SCALE GENOMIC DNA]</scope>
    <source>
        <strain evidence="1 2">CBA3103</strain>
    </source>
</reference>
<accession>A0A5Q2FGB1</accession>
<dbReference type="SUPFAM" id="SSF53474">
    <property type="entry name" value="alpha/beta-Hydrolases"/>
    <property type="match status" value="1"/>
</dbReference>
<dbReference type="KEGG" id="rain:Rai3103_13970"/>
<evidence type="ECO:0000313" key="2">
    <source>
        <dbReference type="Proteomes" id="UP000386847"/>
    </source>
</evidence>
<dbReference type="EMBL" id="CP045725">
    <property type="protein sequence ID" value="QGF24564.1"/>
    <property type="molecule type" value="Genomic_DNA"/>
</dbReference>
<dbReference type="Proteomes" id="UP000386847">
    <property type="component" value="Chromosome"/>
</dbReference>
<protein>
    <recommendedName>
        <fullName evidence="3">Pimeloyl-ACP methyl ester carboxylesterase</fullName>
    </recommendedName>
</protein>
<evidence type="ECO:0000313" key="1">
    <source>
        <dbReference type="EMBL" id="QGF24564.1"/>
    </source>
</evidence>
<organism evidence="1 2">
    <name type="scientific">Raineyella fluvialis</name>
    <dbReference type="NCBI Taxonomy" id="2662261"/>
    <lineage>
        <taxon>Bacteria</taxon>
        <taxon>Bacillati</taxon>
        <taxon>Actinomycetota</taxon>
        <taxon>Actinomycetes</taxon>
        <taxon>Propionibacteriales</taxon>
        <taxon>Propionibacteriaceae</taxon>
        <taxon>Raineyella</taxon>
    </lineage>
</organism>
<dbReference type="RefSeq" id="WP_153573093.1">
    <property type="nucleotide sequence ID" value="NZ_CP045725.1"/>
</dbReference>
<dbReference type="Gene3D" id="3.40.50.1820">
    <property type="entry name" value="alpha/beta hydrolase"/>
    <property type="match status" value="1"/>
</dbReference>
<dbReference type="InterPro" id="IPR029058">
    <property type="entry name" value="AB_hydrolase_fold"/>
</dbReference>
<keyword evidence="2" id="KW-1185">Reference proteome</keyword>
<evidence type="ECO:0008006" key="3">
    <source>
        <dbReference type="Google" id="ProtNLM"/>
    </source>
</evidence>